<reference evidence="2" key="1">
    <citation type="submission" date="2021-01" db="EMBL/GenBank/DDBJ databases">
        <authorList>
            <person name="Corre E."/>
            <person name="Pelletier E."/>
            <person name="Niang G."/>
            <person name="Scheremetjew M."/>
            <person name="Finn R."/>
            <person name="Kale V."/>
            <person name="Holt S."/>
            <person name="Cochrane G."/>
            <person name="Meng A."/>
            <person name="Brown T."/>
            <person name="Cohen L."/>
        </authorList>
    </citation>
    <scope>NUCLEOTIDE SEQUENCE</scope>
    <source>
        <strain evidence="2">RCC1693</strain>
    </source>
</reference>
<evidence type="ECO:0000256" key="1">
    <source>
        <dbReference type="SAM" id="MobiDB-lite"/>
    </source>
</evidence>
<protein>
    <submittedName>
        <fullName evidence="2">Uncharacterized protein</fullName>
    </submittedName>
</protein>
<proteinExistence type="predicted"/>
<gene>
    <name evidence="2" type="ORF">FPAR1323_LOCUS10789</name>
</gene>
<evidence type="ECO:0000313" key="2">
    <source>
        <dbReference type="EMBL" id="CAD9424416.1"/>
    </source>
</evidence>
<name>A0A7S2FZX7_9STRA</name>
<accession>A0A7S2FZX7</accession>
<feature type="region of interest" description="Disordered" evidence="1">
    <location>
        <begin position="112"/>
        <end position="169"/>
    </location>
</feature>
<organism evidence="2">
    <name type="scientific">Florenciella parvula</name>
    <dbReference type="NCBI Taxonomy" id="236787"/>
    <lineage>
        <taxon>Eukaryota</taxon>
        <taxon>Sar</taxon>
        <taxon>Stramenopiles</taxon>
        <taxon>Ochrophyta</taxon>
        <taxon>Dictyochophyceae</taxon>
        <taxon>Florenciellales</taxon>
        <taxon>Florenciella</taxon>
    </lineage>
</organism>
<dbReference type="AlphaFoldDB" id="A0A7S2FZX7"/>
<dbReference type="EMBL" id="HBGT01020533">
    <property type="protein sequence ID" value="CAD9424416.1"/>
    <property type="molecule type" value="Transcribed_RNA"/>
</dbReference>
<feature type="compositionally biased region" description="Low complexity" evidence="1">
    <location>
        <begin position="148"/>
        <end position="158"/>
    </location>
</feature>
<feature type="compositionally biased region" description="Polar residues" evidence="1">
    <location>
        <begin position="127"/>
        <end position="136"/>
    </location>
</feature>
<sequence>MDGSNSALSAGAISFTPFTAGAQMVPTSDTGGQWMPGTQIPQPHVYEQDGVYAEHDAADAFAQQYHHSQRGHSRRWSQPNPQYAHHFGQHGAVPLRGQMYDINMYSQHQGQMQYHFSPPSSPPTTPDVQVNTPPTMSLSGGSRRHSRSAPPSRRNSSPDLGRRATAPSGQRIYLLPKAVNSDLLHHGVQLDYDEAASC</sequence>